<dbReference type="EMBL" id="MFMC01000013">
    <property type="protein sequence ID" value="OGG77618.1"/>
    <property type="molecule type" value="Genomic_DNA"/>
</dbReference>
<evidence type="ECO:0000256" key="1">
    <source>
        <dbReference type="SAM" id="Phobius"/>
    </source>
</evidence>
<evidence type="ECO:0000313" key="2">
    <source>
        <dbReference type="EMBL" id="OGG77618.1"/>
    </source>
</evidence>
<dbReference type="AlphaFoldDB" id="A0A1F6EVF9"/>
<keyword evidence="1" id="KW-1133">Transmembrane helix</keyword>
<keyword evidence="1" id="KW-0812">Transmembrane</keyword>
<proteinExistence type="predicted"/>
<gene>
    <name evidence="2" type="ORF">A3B35_01080</name>
</gene>
<sequence>MNEVAELQQREVNLKEIVKPFAFAILFLALVMAGLAGAVNYGSLQGKGLLAQYPEEIFSLSIVVAIAAGLALVEWVLPFVAIFLITVVKQFNTSLLPLPKGLLFLEPYNRWILAAVGATLIVTFVATIVARGVAGIRS</sequence>
<organism evidence="2 3">
    <name type="scientific">Candidatus Kaiserbacteria bacterium RIFCSPLOWO2_01_FULL_54_24</name>
    <dbReference type="NCBI Taxonomy" id="1798515"/>
    <lineage>
        <taxon>Bacteria</taxon>
        <taxon>Candidatus Kaiseribacteriota</taxon>
    </lineage>
</organism>
<dbReference type="Proteomes" id="UP000177215">
    <property type="component" value="Unassembled WGS sequence"/>
</dbReference>
<feature type="transmembrane region" description="Helical" evidence="1">
    <location>
        <begin position="20"/>
        <end position="41"/>
    </location>
</feature>
<accession>A0A1F6EVF9</accession>
<name>A0A1F6EVF9_9BACT</name>
<protein>
    <submittedName>
        <fullName evidence="2">Uncharacterized protein</fullName>
    </submittedName>
</protein>
<comment type="caution">
    <text evidence="2">The sequence shown here is derived from an EMBL/GenBank/DDBJ whole genome shotgun (WGS) entry which is preliminary data.</text>
</comment>
<feature type="transmembrane region" description="Helical" evidence="1">
    <location>
        <begin position="108"/>
        <end position="130"/>
    </location>
</feature>
<evidence type="ECO:0000313" key="3">
    <source>
        <dbReference type="Proteomes" id="UP000177215"/>
    </source>
</evidence>
<feature type="transmembrane region" description="Helical" evidence="1">
    <location>
        <begin position="62"/>
        <end position="88"/>
    </location>
</feature>
<reference evidence="2 3" key="1">
    <citation type="journal article" date="2016" name="Nat. Commun.">
        <title>Thousands of microbial genomes shed light on interconnected biogeochemical processes in an aquifer system.</title>
        <authorList>
            <person name="Anantharaman K."/>
            <person name="Brown C.T."/>
            <person name="Hug L.A."/>
            <person name="Sharon I."/>
            <person name="Castelle C.J."/>
            <person name="Probst A.J."/>
            <person name="Thomas B.C."/>
            <person name="Singh A."/>
            <person name="Wilkins M.J."/>
            <person name="Karaoz U."/>
            <person name="Brodie E.L."/>
            <person name="Williams K.H."/>
            <person name="Hubbard S.S."/>
            <person name="Banfield J.F."/>
        </authorList>
    </citation>
    <scope>NUCLEOTIDE SEQUENCE [LARGE SCALE GENOMIC DNA]</scope>
</reference>
<dbReference type="STRING" id="1798515.A3B35_01080"/>
<keyword evidence="1" id="KW-0472">Membrane</keyword>